<dbReference type="SUPFAM" id="SSF53335">
    <property type="entry name" value="S-adenosyl-L-methionine-dependent methyltransferases"/>
    <property type="match status" value="1"/>
</dbReference>
<sequence length="232" mass="25151">MDFEVETFITHALRGEGFDASEDGMGRGTPIVPIAFPERMSGTQYASTEDLSPSLGALNPTAIAIQAGALRTNPNSGPDGVGVQKDIAYTPEARAEAQAVAFDMRGREGGSQFEVPHDTANIRAASGGSSRSYVAEQWAVRRLMPSECEILQGFPAGHTAIPYKRRKIAADEAEQSALGGASVWQESEQWFTDCMADGPRYKMIGNSQAIPNVRWILERVERQFASQKRQAA</sequence>
<gene>
    <name evidence="1" type="ORF">HNQ99_002717</name>
</gene>
<keyword evidence="2" id="KW-1185">Reference proteome</keyword>
<dbReference type="Proteomes" id="UP000575068">
    <property type="component" value="Unassembled WGS sequence"/>
</dbReference>
<proteinExistence type="predicted"/>
<evidence type="ECO:0000313" key="1">
    <source>
        <dbReference type="EMBL" id="MBB4642392.1"/>
    </source>
</evidence>
<organism evidence="1 2">
    <name type="scientific">Rhizorhapis suberifaciens</name>
    <name type="common">corky root of lettuce</name>
    <dbReference type="NCBI Taxonomy" id="13656"/>
    <lineage>
        <taxon>Bacteria</taxon>
        <taxon>Pseudomonadati</taxon>
        <taxon>Pseudomonadota</taxon>
        <taxon>Alphaproteobacteria</taxon>
        <taxon>Sphingomonadales</taxon>
        <taxon>Sphingomonadaceae</taxon>
        <taxon>Rhizorhapis</taxon>
    </lineage>
</organism>
<evidence type="ECO:0000313" key="2">
    <source>
        <dbReference type="Proteomes" id="UP000575068"/>
    </source>
</evidence>
<dbReference type="GO" id="GO:0008168">
    <property type="term" value="F:methyltransferase activity"/>
    <property type="evidence" value="ECO:0007669"/>
    <property type="project" value="UniProtKB-KW"/>
</dbReference>
<name>A0A840HVS5_9SPHN</name>
<dbReference type="RefSeq" id="WP_184476437.1">
    <property type="nucleotide sequence ID" value="NZ_JACHOV010000010.1"/>
</dbReference>
<dbReference type="AlphaFoldDB" id="A0A840HVS5"/>
<reference evidence="1 2" key="1">
    <citation type="submission" date="2020-08" db="EMBL/GenBank/DDBJ databases">
        <title>Genomic Encyclopedia of Type Strains, Phase IV (KMG-IV): sequencing the most valuable type-strain genomes for metagenomic binning, comparative biology and taxonomic classification.</title>
        <authorList>
            <person name="Goeker M."/>
        </authorList>
    </citation>
    <scope>NUCLEOTIDE SEQUENCE [LARGE SCALE GENOMIC DNA]</scope>
    <source>
        <strain evidence="1 2">DSM 7465</strain>
    </source>
</reference>
<comment type="caution">
    <text evidence="1">The sequence shown here is derived from an EMBL/GenBank/DDBJ whole genome shotgun (WGS) entry which is preliminary data.</text>
</comment>
<dbReference type="GO" id="GO:0032259">
    <property type="term" value="P:methylation"/>
    <property type="evidence" value="ECO:0007669"/>
    <property type="project" value="UniProtKB-KW"/>
</dbReference>
<dbReference type="EMBL" id="JACHOV010000010">
    <property type="protein sequence ID" value="MBB4642392.1"/>
    <property type="molecule type" value="Genomic_DNA"/>
</dbReference>
<accession>A0A840HVS5</accession>
<protein>
    <submittedName>
        <fullName evidence="1">Site-specific DNA-cytosine methylase</fullName>
    </submittedName>
</protein>
<keyword evidence="1" id="KW-0489">Methyltransferase</keyword>
<keyword evidence="1" id="KW-0808">Transferase</keyword>
<dbReference type="InterPro" id="IPR029063">
    <property type="entry name" value="SAM-dependent_MTases_sf"/>
</dbReference>